<dbReference type="EMBL" id="OU015567">
    <property type="protein sequence ID" value="CAG5110257.1"/>
    <property type="molecule type" value="Genomic_DNA"/>
</dbReference>
<organism evidence="2 3">
    <name type="scientific">Oikopleura dioica</name>
    <name type="common">Tunicate</name>
    <dbReference type="NCBI Taxonomy" id="34765"/>
    <lineage>
        <taxon>Eukaryota</taxon>
        <taxon>Metazoa</taxon>
        <taxon>Chordata</taxon>
        <taxon>Tunicata</taxon>
        <taxon>Appendicularia</taxon>
        <taxon>Copelata</taxon>
        <taxon>Oikopleuridae</taxon>
        <taxon>Oikopleura</taxon>
    </lineage>
</organism>
<gene>
    <name evidence="2" type="ORF">OKIOD_LOCUS13438</name>
</gene>
<accession>A0ABN7T4K6</accession>
<name>A0ABN7T4K6_OIKDI</name>
<reference evidence="2 3" key="1">
    <citation type="submission" date="2021-04" db="EMBL/GenBank/DDBJ databases">
        <authorList>
            <person name="Bliznina A."/>
        </authorList>
    </citation>
    <scope>NUCLEOTIDE SEQUENCE [LARGE SCALE GENOMIC DNA]</scope>
</reference>
<evidence type="ECO:0000313" key="2">
    <source>
        <dbReference type="EMBL" id="CAG5110257.1"/>
    </source>
</evidence>
<protein>
    <submittedName>
        <fullName evidence="2">Oidioi.mRNA.OKI2018_I69.chr2.g4673.t1.cds</fullName>
    </submittedName>
</protein>
<proteinExistence type="predicted"/>
<feature type="compositionally biased region" description="Low complexity" evidence="1">
    <location>
        <begin position="236"/>
        <end position="258"/>
    </location>
</feature>
<feature type="compositionally biased region" description="Basic and acidic residues" evidence="1">
    <location>
        <begin position="177"/>
        <end position="200"/>
    </location>
</feature>
<feature type="region of interest" description="Disordered" evidence="1">
    <location>
        <begin position="229"/>
        <end position="258"/>
    </location>
</feature>
<feature type="region of interest" description="Disordered" evidence="1">
    <location>
        <begin position="177"/>
        <end position="207"/>
    </location>
</feature>
<keyword evidence="3" id="KW-1185">Reference proteome</keyword>
<sequence length="258" mass="28954">MGILDDLEEKSKNSNFGGSTASIPFQNDEFYIAELCELEKEFGDEFFIDVSVDELEAFNRKRGEKVENVRLMGKILTEMDDTNVEFSDPQAEGAANLVRGISTYIDDHADIPVYLRTSTRTVAEEAVFQTYAFQNFPDVDISRFVFDGQPIEIKSRICPHSEKKKEIDRIAEQKREEAEARKAEEKKAEEAAAKAAEEAKQKKKRPAMDAAYLNNLKAMKVQIPSKVTVPEPFLGSATTRTSSSSRFGSSSIRSLSSR</sequence>
<evidence type="ECO:0000256" key="1">
    <source>
        <dbReference type="SAM" id="MobiDB-lite"/>
    </source>
</evidence>
<evidence type="ECO:0000313" key="3">
    <source>
        <dbReference type="Proteomes" id="UP001158576"/>
    </source>
</evidence>
<dbReference type="Proteomes" id="UP001158576">
    <property type="component" value="Chromosome 2"/>
</dbReference>